<dbReference type="SUPFAM" id="SSF46894">
    <property type="entry name" value="C-terminal effector domain of the bipartite response regulators"/>
    <property type="match status" value="1"/>
</dbReference>
<organism evidence="7 8">
    <name type="scientific">Micromonospora cathayae</name>
    <dbReference type="NCBI Taxonomy" id="3028804"/>
    <lineage>
        <taxon>Bacteria</taxon>
        <taxon>Bacillati</taxon>
        <taxon>Actinomycetota</taxon>
        <taxon>Actinomycetes</taxon>
        <taxon>Micromonosporales</taxon>
        <taxon>Micromonosporaceae</taxon>
        <taxon>Micromonospora</taxon>
    </lineage>
</organism>
<accession>A0ABY7ZVN4</accession>
<feature type="domain" description="OmpR/PhoB-type" evidence="6">
    <location>
        <begin position="1"/>
        <end position="94"/>
    </location>
</feature>
<dbReference type="SUPFAM" id="SSF52540">
    <property type="entry name" value="P-loop containing nucleoside triphosphate hydrolases"/>
    <property type="match status" value="1"/>
</dbReference>
<reference evidence="7 8" key="1">
    <citation type="submission" date="2023-02" db="EMBL/GenBank/DDBJ databases">
        <authorList>
            <person name="Mo P."/>
        </authorList>
    </citation>
    <scope>NUCLEOTIDE SEQUENCE [LARGE SCALE GENOMIC DNA]</scope>
    <source>
        <strain evidence="7 8">HUAS 3</strain>
    </source>
</reference>
<dbReference type="InterPro" id="IPR005158">
    <property type="entry name" value="BTAD"/>
</dbReference>
<dbReference type="Gene3D" id="3.30.70.1230">
    <property type="entry name" value="Nucleotide cyclase"/>
    <property type="match status" value="1"/>
</dbReference>
<protein>
    <submittedName>
        <fullName evidence="7">BTAD domain-containing putative transcriptional regulator</fullName>
    </submittedName>
</protein>
<dbReference type="CDD" id="cd15831">
    <property type="entry name" value="BTAD"/>
    <property type="match status" value="1"/>
</dbReference>
<sequence length="964" mass="105209">MEFRVLGPLQVVEEAEPISLGGTNQRAALGYLLLYTNKVVATSQLMAALWGEDAPPTARKMLQNAISSLRRTLTPGRHGSGTLVTHAPGYLIQVDPVDVDLCRFRELAAAGHTDLNAGRWDDADRHFGDALALWRGPALADLIEEGYDWPELTALQNAKFAALESRMEAVLAAGRSMEVIAELEPMVGTEPLRERLCRQLMLALYRVGRQADALAVYRRTRAVLVGRLGLDPGPELRDLERAILDHDPALLPGGGAAVVAGRTVGGSTAGAVETGASTGLDGPDGNGPALAESALVPVVRRPHHYDAELKQLTALFVRFESGHNPASPEVIELRLDLLEETVCHLVGRYGGRHHGRLGPVLLTVFGAERTREDDAQRAIRAAVALSRQYREVPCLRIAVVTGEALVGAVRSDQVAEPGDRNPVSGPLLDKGLRILFDPMPKSVRICERTRQICADHFDFGLPGERWLSVRQGLHLATRPTVPFVDRERELQQLGRLLEDVRRQQRPNLVTVLGEAGIGKSRLMHEFRTMIAGLPGVRCLVGCNRLFGPEVPYAPLVGVVRSYAGITDADREAQLDDKLRQAVTGLVGPGPVAGQVIRSLRAIVGGEWDDPVASDPAELTAAFTAWRRLVEELAERETLVIILEDLHRVDDLLLRFVGNLAETVGNLPLLVVVTARPELVDRPAFWEGARRRATTMSLGPMSQAGIQTLLRSLLGPVPEEQATELGRSLSGQVGGNPLFAMEYVRTVQSRPGGSTPVGAEGPDRLPVPDLVHNIISARLDTLPATEKSVLYDAAVFDASFFHEVLAAIGGRDANEVQQCLESLERQELVRRCRLGPELGKIEYTFAHDLVARVAYSRLPHSVRSEKHRRAANWLQSVADRPVQLLIHHWQEAVRHAELAGLKTDELCDLAVDHLAEAARRTSARGMLLAARLLYQAALRFCSPEHPRHAQLVQRYELDSAATSAG</sequence>
<dbReference type="SUPFAM" id="SSF55073">
    <property type="entry name" value="Nucleotide cyclase"/>
    <property type="match status" value="1"/>
</dbReference>
<evidence type="ECO:0000256" key="3">
    <source>
        <dbReference type="ARBA" id="ARBA00023125"/>
    </source>
</evidence>
<evidence type="ECO:0000313" key="7">
    <source>
        <dbReference type="EMBL" id="WDZ86538.1"/>
    </source>
</evidence>
<dbReference type="InterPro" id="IPR001867">
    <property type="entry name" value="OmpR/PhoB-type_DNA-bd"/>
</dbReference>
<dbReference type="InterPro" id="IPR051677">
    <property type="entry name" value="AfsR-DnrI-RedD_regulator"/>
</dbReference>
<keyword evidence="4" id="KW-0804">Transcription</keyword>
<dbReference type="Gene3D" id="1.25.40.10">
    <property type="entry name" value="Tetratricopeptide repeat domain"/>
    <property type="match status" value="1"/>
</dbReference>
<dbReference type="InterPro" id="IPR029787">
    <property type="entry name" value="Nucleotide_cyclase"/>
</dbReference>
<evidence type="ECO:0000313" key="8">
    <source>
        <dbReference type="Proteomes" id="UP001219605"/>
    </source>
</evidence>
<dbReference type="Pfam" id="PF03704">
    <property type="entry name" value="BTAD"/>
    <property type="match status" value="1"/>
</dbReference>
<dbReference type="InterPro" id="IPR016032">
    <property type="entry name" value="Sig_transdc_resp-reg_C-effctor"/>
</dbReference>
<dbReference type="RefSeq" id="WP_275033372.1">
    <property type="nucleotide sequence ID" value="NZ_CP118615.1"/>
</dbReference>
<dbReference type="InterPro" id="IPR011990">
    <property type="entry name" value="TPR-like_helical_dom_sf"/>
</dbReference>
<dbReference type="SMART" id="SM01043">
    <property type="entry name" value="BTAD"/>
    <property type="match status" value="1"/>
</dbReference>
<dbReference type="PANTHER" id="PTHR35807:SF1">
    <property type="entry name" value="TRANSCRIPTIONAL REGULATOR REDD"/>
    <property type="match status" value="1"/>
</dbReference>
<evidence type="ECO:0000256" key="4">
    <source>
        <dbReference type="ARBA" id="ARBA00023163"/>
    </source>
</evidence>
<keyword evidence="8" id="KW-1185">Reference proteome</keyword>
<evidence type="ECO:0000256" key="1">
    <source>
        <dbReference type="ARBA" id="ARBA00005820"/>
    </source>
</evidence>
<dbReference type="Gene3D" id="1.10.10.10">
    <property type="entry name" value="Winged helix-like DNA-binding domain superfamily/Winged helix DNA-binding domain"/>
    <property type="match status" value="1"/>
</dbReference>
<dbReference type="Pfam" id="PF00486">
    <property type="entry name" value="Trans_reg_C"/>
    <property type="match status" value="1"/>
</dbReference>
<dbReference type="InterPro" id="IPR041664">
    <property type="entry name" value="AAA_16"/>
</dbReference>
<evidence type="ECO:0000256" key="2">
    <source>
        <dbReference type="ARBA" id="ARBA00023015"/>
    </source>
</evidence>
<dbReference type="InterPro" id="IPR036388">
    <property type="entry name" value="WH-like_DNA-bd_sf"/>
</dbReference>
<dbReference type="PANTHER" id="PTHR35807">
    <property type="entry name" value="TRANSCRIPTIONAL REGULATOR REDD-RELATED"/>
    <property type="match status" value="1"/>
</dbReference>
<keyword evidence="3 5" id="KW-0238">DNA-binding</keyword>
<dbReference type="InterPro" id="IPR027417">
    <property type="entry name" value="P-loop_NTPase"/>
</dbReference>
<keyword evidence="2" id="KW-0805">Transcription regulation</keyword>
<dbReference type="SMART" id="SM00862">
    <property type="entry name" value="Trans_reg_C"/>
    <property type="match status" value="1"/>
</dbReference>
<dbReference type="PROSITE" id="PS51755">
    <property type="entry name" value="OMPR_PHOB"/>
    <property type="match status" value="1"/>
</dbReference>
<comment type="similarity">
    <text evidence="1">Belongs to the AfsR/DnrI/RedD regulatory family.</text>
</comment>
<dbReference type="Pfam" id="PF13191">
    <property type="entry name" value="AAA_16"/>
    <property type="match status" value="1"/>
</dbReference>
<dbReference type="Proteomes" id="UP001219605">
    <property type="component" value="Chromosome"/>
</dbReference>
<evidence type="ECO:0000256" key="5">
    <source>
        <dbReference type="PROSITE-ProRule" id="PRU01091"/>
    </source>
</evidence>
<proteinExistence type="inferred from homology"/>
<dbReference type="EMBL" id="CP118615">
    <property type="protein sequence ID" value="WDZ86538.1"/>
    <property type="molecule type" value="Genomic_DNA"/>
</dbReference>
<evidence type="ECO:0000259" key="6">
    <source>
        <dbReference type="PROSITE" id="PS51755"/>
    </source>
</evidence>
<feature type="DNA-binding region" description="OmpR/PhoB-type" evidence="5">
    <location>
        <begin position="1"/>
        <end position="94"/>
    </location>
</feature>
<gene>
    <name evidence="7" type="ORF">PVK37_09135</name>
</gene>
<name>A0ABY7ZVN4_9ACTN</name>
<dbReference type="SUPFAM" id="SSF48452">
    <property type="entry name" value="TPR-like"/>
    <property type="match status" value="1"/>
</dbReference>